<dbReference type="PANTHER" id="PTHR43029:SF3">
    <property type="entry name" value="AMMONIUM TRANSPORTER 3"/>
    <property type="match status" value="1"/>
</dbReference>
<dbReference type="InterPro" id="IPR029020">
    <property type="entry name" value="Ammonium/urea_transptr"/>
</dbReference>
<feature type="transmembrane region" description="Helical" evidence="8">
    <location>
        <begin position="195"/>
        <end position="213"/>
    </location>
</feature>
<reference evidence="10" key="1">
    <citation type="journal article" date="2021" name="Open Biol.">
        <title>Shared evolutionary footprints suggest mitochondrial oxidative damage underlies multiple complex I losses in fungi.</title>
        <authorList>
            <person name="Schikora-Tamarit M.A."/>
            <person name="Marcet-Houben M."/>
            <person name="Nosek J."/>
            <person name="Gabaldon T."/>
        </authorList>
    </citation>
    <scope>NUCLEOTIDE SEQUENCE</scope>
    <source>
        <strain evidence="10">NCAIM Y.01608</strain>
    </source>
</reference>
<keyword evidence="11" id="KW-1185">Reference proteome</keyword>
<evidence type="ECO:0000256" key="7">
    <source>
        <dbReference type="ARBA" id="ARBA00023177"/>
    </source>
</evidence>
<comment type="subcellular location">
    <subcellularLocation>
        <location evidence="1">Membrane</location>
        <topology evidence="1">Multi-pass membrane protein</topology>
    </subcellularLocation>
</comment>
<feature type="transmembrane region" description="Helical" evidence="8">
    <location>
        <begin position="71"/>
        <end position="89"/>
    </location>
</feature>
<dbReference type="Pfam" id="PF00909">
    <property type="entry name" value="Ammonium_transp"/>
    <property type="match status" value="1"/>
</dbReference>
<feature type="transmembrane region" description="Helical" evidence="8">
    <location>
        <begin position="155"/>
        <end position="175"/>
    </location>
</feature>
<feature type="domain" description="Ammonium transporter AmtB-like" evidence="9">
    <location>
        <begin position="41"/>
        <end position="443"/>
    </location>
</feature>
<sequence length="492" mass="53527">MGGYANSGLGSAELLMAAKRNSLDTLAEDTSTYVAADMGYVMFCTVGVMILTPGIGLFYGGMLKKKNIIQMLFQSYMVTCTITIQWFLFGYSLAVSVSPSHVCGNFSLGALAKLGAGPFIEGGTIPSIIYFTFSVFFPIATVQIFVGAIAERARIVPSLVVGFLWCTVCYCPFAYSTWATNGWLYNLGALDFAGGGPVHIASGVSSLAFSYFIGKRKYWKNPSTNKDYKPQNMVATFIGVSIIWCTWLCFNSGTLLAVNTRTGYIMANTQIAASVASFVFTLVDFMFERKWSLAAACEGAVVGLVNITPSCGFYTPYWSFITSAFVAACCRLLYNVNEWLGIDDTTRSFVVHGIGGILGSICLGVFASPYVAGLDGVTEIPGGWIYHHWKQMGYQFAGWISITVWSFVATYAICFVVDKIPGCKLKGIEEAEEMGMDFYEMAEYDGGLEEYVRDRKDSGVSYNGGTGVVGTGTSSEVHENKLEHHHVKSVEV</sequence>
<protein>
    <recommendedName>
        <fullName evidence="9">Ammonium transporter AmtB-like domain-containing protein</fullName>
    </recommendedName>
</protein>
<evidence type="ECO:0000256" key="8">
    <source>
        <dbReference type="SAM" id="Phobius"/>
    </source>
</evidence>
<dbReference type="InterPro" id="IPR001905">
    <property type="entry name" value="Ammonium_transpt"/>
</dbReference>
<evidence type="ECO:0000256" key="4">
    <source>
        <dbReference type="ARBA" id="ARBA00022692"/>
    </source>
</evidence>
<dbReference type="InterPro" id="IPR024041">
    <property type="entry name" value="NH4_transpt_AmtB-like_dom"/>
</dbReference>
<dbReference type="OrthoDB" id="534912at2759"/>
<dbReference type="GO" id="GO:0008519">
    <property type="term" value="F:ammonium channel activity"/>
    <property type="evidence" value="ECO:0007669"/>
    <property type="project" value="InterPro"/>
</dbReference>
<evidence type="ECO:0000313" key="10">
    <source>
        <dbReference type="EMBL" id="KAH3659912.1"/>
    </source>
</evidence>
<comment type="similarity">
    <text evidence="2">Belongs to the ammonia transporter channel (TC 1.A.11.2) family.</text>
</comment>
<name>A0A9P8NUK0_9ASCO</name>
<dbReference type="SUPFAM" id="SSF111352">
    <property type="entry name" value="Ammonium transporter"/>
    <property type="match status" value="1"/>
</dbReference>
<feature type="transmembrane region" description="Helical" evidence="8">
    <location>
        <begin position="349"/>
        <end position="372"/>
    </location>
</feature>
<keyword evidence="5 8" id="KW-1133">Transmembrane helix</keyword>
<evidence type="ECO:0000256" key="2">
    <source>
        <dbReference type="ARBA" id="ARBA00005887"/>
    </source>
</evidence>
<gene>
    <name evidence="10" type="ORF">OGATHE_005957</name>
</gene>
<dbReference type="Proteomes" id="UP000788993">
    <property type="component" value="Unassembled WGS sequence"/>
</dbReference>
<feature type="transmembrane region" description="Helical" evidence="8">
    <location>
        <begin position="38"/>
        <end position="59"/>
    </location>
</feature>
<evidence type="ECO:0000256" key="1">
    <source>
        <dbReference type="ARBA" id="ARBA00004141"/>
    </source>
</evidence>
<accession>A0A9P8NUK0</accession>
<dbReference type="GO" id="GO:0005886">
    <property type="term" value="C:plasma membrane"/>
    <property type="evidence" value="ECO:0007669"/>
    <property type="project" value="TreeGrafter"/>
</dbReference>
<keyword evidence="6 8" id="KW-0472">Membrane</keyword>
<feature type="transmembrane region" description="Helical" evidence="8">
    <location>
        <begin position="234"/>
        <end position="258"/>
    </location>
</feature>
<proteinExistence type="inferred from homology"/>
<evidence type="ECO:0000313" key="11">
    <source>
        <dbReference type="Proteomes" id="UP000788993"/>
    </source>
</evidence>
<evidence type="ECO:0000256" key="6">
    <source>
        <dbReference type="ARBA" id="ARBA00023136"/>
    </source>
</evidence>
<feature type="transmembrane region" description="Helical" evidence="8">
    <location>
        <begin position="128"/>
        <end position="148"/>
    </location>
</feature>
<dbReference type="PROSITE" id="PS01219">
    <property type="entry name" value="AMMONIUM_TRANSP"/>
    <property type="match status" value="1"/>
</dbReference>
<keyword evidence="7" id="KW-0924">Ammonia transport</keyword>
<evidence type="ECO:0000256" key="3">
    <source>
        <dbReference type="ARBA" id="ARBA00022448"/>
    </source>
</evidence>
<organism evidence="10 11">
    <name type="scientific">Ogataea polymorpha</name>
    <dbReference type="NCBI Taxonomy" id="460523"/>
    <lineage>
        <taxon>Eukaryota</taxon>
        <taxon>Fungi</taxon>
        <taxon>Dikarya</taxon>
        <taxon>Ascomycota</taxon>
        <taxon>Saccharomycotina</taxon>
        <taxon>Pichiomycetes</taxon>
        <taxon>Pichiales</taxon>
        <taxon>Pichiaceae</taxon>
        <taxon>Ogataea</taxon>
    </lineage>
</organism>
<feature type="transmembrane region" description="Helical" evidence="8">
    <location>
        <begin position="315"/>
        <end position="337"/>
    </location>
</feature>
<dbReference type="EMBL" id="JAEUBD010001504">
    <property type="protein sequence ID" value="KAH3659912.1"/>
    <property type="molecule type" value="Genomic_DNA"/>
</dbReference>
<keyword evidence="4 8" id="KW-0812">Transmembrane</keyword>
<keyword evidence="3" id="KW-0813">Transport</keyword>
<evidence type="ECO:0000256" key="5">
    <source>
        <dbReference type="ARBA" id="ARBA00022989"/>
    </source>
</evidence>
<comment type="caution">
    <text evidence="10">The sequence shown here is derived from an EMBL/GenBank/DDBJ whole genome shotgun (WGS) entry which is preliminary data.</text>
</comment>
<dbReference type="AlphaFoldDB" id="A0A9P8NUK0"/>
<evidence type="ECO:0000259" key="9">
    <source>
        <dbReference type="Pfam" id="PF00909"/>
    </source>
</evidence>
<reference evidence="10" key="2">
    <citation type="submission" date="2021-01" db="EMBL/GenBank/DDBJ databases">
        <authorList>
            <person name="Schikora-Tamarit M.A."/>
        </authorList>
    </citation>
    <scope>NUCLEOTIDE SEQUENCE</scope>
    <source>
        <strain evidence="10">NCAIM Y.01608</strain>
    </source>
</reference>
<dbReference type="Gene3D" id="1.10.3430.10">
    <property type="entry name" value="Ammonium transporter AmtB like domains"/>
    <property type="match status" value="1"/>
</dbReference>
<dbReference type="InterPro" id="IPR018047">
    <property type="entry name" value="Ammonium_transpt_CS"/>
</dbReference>
<feature type="transmembrane region" description="Helical" evidence="8">
    <location>
        <begin position="392"/>
        <end position="417"/>
    </location>
</feature>
<dbReference type="PANTHER" id="PTHR43029">
    <property type="entry name" value="AMMONIUM TRANSPORTER MEP2"/>
    <property type="match status" value="1"/>
</dbReference>